<dbReference type="Proteomes" id="UP000078542">
    <property type="component" value="Unassembled WGS sequence"/>
</dbReference>
<dbReference type="AlphaFoldDB" id="A0A151I634"/>
<sequence length="432" mass="50946">MEVDEYEPESNVTDSDSDYGEESKKSVPMLVSQPALNNLVRNLGLAKDKAEFLASFMKQRNFLEPQTKVSVYRNRESEFRKYFVKDEDLVYCIDINGLMNELKENCYKATDWRLFIDSSKRSIKAVLLHNTNVYAPIPIAHSTVMQEKYVNMEVLLEKIGYEQHKWQICGDLKIITILLGQQSGFTKFPCYLCLWDSRDREHHYKVKDWPARKSLTPGSHNVINESLVQRKKIILPPLHIKLGLMKQFVKSLDKTGKCFKYLHQIFPKYSDAKIKEGVFDGPQIRKLFRDPDFIKTMNNREKAAWQSFQAVAENFLGNKKSPQYKELVAKMIQNYEKQGCLMNLKLHFLFSHLDEFPENLGHFSEEQGERFHQDIKVVETRYQGRWDVNMLADFCWMLKRETQDQEMKGKRNPLNRSFEEKRTRYSSKKENN</sequence>
<feature type="region of interest" description="Disordered" evidence="1">
    <location>
        <begin position="1"/>
        <end position="25"/>
    </location>
</feature>
<dbReference type="STRING" id="456900.A0A151I634"/>
<evidence type="ECO:0000313" key="2">
    <source>
        <dbReference type="EMBL" id="KYM93378.1"/>
    </source>
</evidence>
<dbReference type="EMBL" id="KQ978517">
    <property type="protein sequence ID" value="KYM93378.1"/>
    <property type="molecule type" value="Genomic_DNA"/>
</dbReference>
<gene>
    <name evidence="2" type="ORF">ALC62_16020</name>
</gene>
<reference evidence="2 3" key="1">
    <citation type="submission" date="2016-03" db="EMBL/GenBank/DDBJ databases">
        <title>Cyphomyrmex costatus WGS genome.</title>
        <authorList>
            <person name="Nygaard S."/>
            <person name="Hu H."/>
            <person name="Boomsma J."/>
            <person name="Zhang G."/>
        </authorList>
    </citation>
    <scope>NUCLEOTIDE SEQUENCE [LARGE SCALE GENOMIC DNA]</scope>
    <source>
        <strain evidence="2">MS0001</strain>
        <tissue evidence="2">Whole body</tissue>
    </source>
</reference>
<feature type="compositionally biased region" description="Basic and acidic residues" evidence="1">
    <location>
        <begin position="417"/>
        <end position="432"/>
    </location>
</feature>
<proteinExistence type="predicted"/>
<evidence type="ECO:0000313" key="3">
    <source>
        <dbReference type="Proteomes" id="UP000078542"/>
    </source>
</evidence>
<keyword evidence="3" id="KW-1185">Reference proteome</keyword>
<dbReference type="PANTHER" id="PTHR46114:SF1">
    <property type="entry name" value="ZAD DOMAIN-CONTAINING PROTEIN"/>
    <property type="match status" value="1"/>
</dbReference>
<evidence type="ECO:0000256" key="1">
    <source>
        <dbReference type="SAM" id="MobiDB-lite"/>
    </source>
</evidence>
<dbReference type="PANTHER" id="PTHR46114">
    <property type="entry name" value="APPLE DOMAIN-CONTAINING PROTEIN"/>
    <property type="match status" value="1"/>
</dbReference>
<name>A0A151I634_9HYME</name>
<accession>A0A151I634</accession>
<organism evidence="2 3">
    <name type="scientific">Cyphomyrmex costatus</name>
    <dbReference type="NCBI Taxonomy" id="456900"/>
    <lineage>
        <taxon>Eukaryota</taxon>
        <taxon>Metazoa</taxon>
        <taxon>Ecdysozoa</taxon>
        <taxon>Arthropoda</taxon>
        <taxon>Hexapoda</taxon>
        <taxon>Insecta</taxon>
        <taxon>Pterygota</taxon>
        <taxon>Neoptera</taxon>
        <taxon>Endopterygota</taxon>
        <taxon>Hymenoptera</taxon>
        <taxon>Apocrita</taxon>
        <taxon>Aculeata</taxon>
        <taxon>Formicoidea</taxon>
        <taxon>Formicidae</taxon>
        <taxon>Myrmicinae</taxon>
        <taxon>Cyphomyrmex</taxon>
    </lineage>
</organism>
<feature type="region of interest" description="Disordered" evidence="1">
    <location>
        <begin position="404"/>
        <end position="432"/>
    </location>
</feature>
<protein>
    <submittedName>
        <fullName evidence="2">Uncharacterized protein</fullName>
    </submittedName>
</protein>